<dbReference type="Proteomes" id="UP000837857">
    <property type="component" value="Chromosome 2"/>
</dbReference>
<accession>A0ABN8I8G1</accession>
<name>A0ABN8I8G1_9NEOP</name>
<organism evidence="1 2">
    <name type="scientific">Iphiclides podalirius</name>
    <name type="common">scarce swallowtail</name>
    <dbReference type="NCBI Taxonomy" id="110791"/>
    <lineage>
        <taxon>Eukaryota</taxon>
        <taxon>Metazoa</taxon>
        <taxon>Ecdysozoa</taxon>
        <taxon>Arthropoda</taxon>
        <taxon>Hexapoda</taxon>
        <taxon>Insecta</taxon>
        <taxon>Pterygota</taxon>
        <taxon>Neoptera</taxon>
        <taxon>Endopterygota</taxon>
        <taxon>Lepidoptera</taxon>
        <taxon>Glossata</taxon>
        <taxon>Ditrysia</taxon>
        <taxon>Papilionoidea</taxon>
        <taxon>Papilionidae</taxon>
        <taxon>Papilioninae</taxon>
        <taxon>Iphiclides</taxon>
    </lineage>
</organism>
<reference evidence="1" key="1">
    <citation type="submission" date="2022-03" db="EMBL/GenBank/DDBJ databases">
        <authorList>
            <person name="Martin H S."/>
        </authorList>
    </citation>
    <scope>NUCLEOTIDE SEQUENCE</scope>
</reference>
<proteinExistence type="predicted"/>
<dbReference type="EMBL" id="OW152814">
    <property type="protein sequence ID" value="CAH2050476.1"/>
    <property type="molecule type" value="Genomic_DNA"/>
</dbReference>
<protein>
    <submittedName>
        <fullName evidence="1">Uncharacterized protein</fullName>
    </submittedName>
</protein>
<feature type="non-terminal residue" evidence="1">
    <location>
        <position position="113"/>
    </location>
</feature>
<evidence type="ECO:0000313" key="1">
    <source>
        <dbReference type="EMBL" id="CAH2050476.1"/>
    </source>
</evidence>
<evidence type="ECO:0000313" key="2">
    <source>
        <dbReference type="Proteomes" id="UP000837857"/>
    </source>
</evidence>
<sequence>MARKLFVAFGVAPRHRKGARYSEPRGAGDALTNLIISHINERRATLDLKEPSIRMEAAHVLAHLNLSELYNQPSSLRLSALLPSLRNISKRRSEKYLRTSRTQTFRRESKGTI</sequence>
<keyword evidence="2" id="KW-1185">Reference proteome</keyword>
<gene>
    <name evidence="1" type="ORF">IPOD504_LOCUS7487</name>
</gene>